<feature type="region of interest" description="Disordered" evidence="1">
    <location>
        <begin position="1"/>
        <end position="24"/>
    </location>
</feature>
<organism evidence="2 3">
    <name type="scientific">Eumeta variegata</name>
    <name type="common">Bagworm moth</name>
    <name type="synonym">Eumeta japonica</name>
    <dbReference type="NCBI Taxonomy" id="151549"/>
    <lineage>
        <taxon>Eukaryota</taxon>
        <taxon>Metazoa</taxon>
        <taxon>Ecdysozoa</taxon>
        <taxon>Arthropoda</taxon>
        <taxon>Hexapoda</taxon>
        <taxon>Insecta</taxon>
        <taxon>Pterygota</taxon>
        <taxon>Neoptera</taxon>
        <taxon>Endopterygota</taxon>
        <taxon>Lepidoptera</taxon>
        <taxon>Glossata</taxon>
        <taxon>Ditrysia</taxon>
        <taxon>Tineoidea</taxon>
        <taxon>Psychidae</taxon>
        <taxon>Oiketicinae</taxon>
        <taxon>Eumeta</taxon>
    </lineage>
</organism>
<reference evidence="2 3" key="1">
    <citation type="journal article" date="2019" name="Commun. Biol.">
        <title>The bagworm genome reveals a unique fibroin gene that provides high tensile strength.</title>
        <authorList>
            <person name="Kono N."/>
            <person name="Nakamura H."/>
            <person name="Ohtoshi R."/>
            <person name="Tomita M."/>
            <person name="Numata K."/>
            <person name="Arakawa K."/>
        </authorList>
    </citation>
    <scope>NUCLEOTIDE SEQUENCE [LARGE SCALE GENOMIC DNA]</scope>
</reference>
<protein>
    <submittedName>
        <fullName evidence="2">Uncharacterized protein</fullName>
    </submittedName>
</protein>
<dbReference type="AlphaFoldDB" id="A0A4C1TAL8"/>
<name>A0A4C1TAL8_EUMVA</name>
<gene>
    <name evidence="2" type="ORF">EVAR_77702_1</name>
</gene>
<feature type="region of interest" description="Disordered" evidence="1">
    <location>
        <begin position="72"/>
        <end position="91"/>
    </location>
</feature>
<comment type="caution">
    <text evidence="2">The sequence shown here is derived from an EMBL/GenBank/DDBJ whole genome shotgun (WGS) entry which is preliminary data.</text>
</comment>
<evidence type="ECO:0000313" key="3">
    <source>
        <dbReference type="Proteomes" id="UP000299102"/>
    </source>
</evidence>
<dbReference type="EMBL" id="BGZK01000047">
    <property type="protein sequence ID" value="GBP11553.1"/>
    <property type="molecule type" value="Genomic_DNA"/>
</dbReference>
<keyword evidence="3" id="KW-1185">Reference proteome</keyword>
<proteinExistence type="predicted"/>
<evidence type="ECO:0000313" key="2">
    <source>
        <dbReference type="EMBL" id="GBP11553.1"/>
    </source>
</evidence>
<accession>A0A4C1TAL8</accession>
<dbReference type="Proteomes" id="UP000299102">
    <property type="component" value="Unassembled WGS sequence"/>
</dbReference>
<sequence length="112" mass="12630">MFDSFRAHRGPAPQHRRRLQGSPQKKALIFDLIPPSARLPQITCKGQIHFDLNFSPDTENVKAEQERGVLGGAMQLQPTDSRLHRGGPAQSRTTRSRACFVFMLFSKWNVSA</sequence>
<evidence type="ECO:0000256" key="1">
    <source>
        <dbReference type="SAM" id="MobiDB-lite"/>
    </source>
</evidence>